<gene>
    <name evidence="2" type="ORF">Rcae01_03024</name>
</gene>
<dbReference type="EMBL" id="BAABRO010000005">
    <property type="protein sequence ID" value="GAA5507568.1"/>
    <property type="molecule type" value="Genomic_DNA"/>
</dbReference>
<keyword evidence="3" id="KW-1185">Reference proteome</keyword>
<evidence type="ECO:0000313" key="3">
    <source>
        <dbReference type="Proteomes" id="UP001416858"/>
    </source>
</evidence>
<comment type="caution">
    <text evidence="2">The sequence shown here is derived from an EMBL/GenBank/DDBJ whole genome shotgun (WGS) entry which is preliminary data.</text>
</comment>
<reference evidence="2 3" key="1">
    <citation type="submission" date="2024-02" db="EMBL/GenBank/DDBJ databases">
        <title>Rhodopirellula caenicola NBRC 110016.</title>
        <authorList>
            <person name="Ichikawa N."/>
            <person name="Katano-Makiyama Y."/>
            <person name="Hidaka K."/>
        </authorList>
    </citation>
    <scope>NUCLEOTIDE SEQUENCE [LARGE SCALE GENOMIC DNA]</scope>
    <source>
        <strain evidence="2 3">NBRC 110016</strain>
    </source>
</reference>
<sequence>MTTMRYLFSSLLLAGFLLSSVASADDAKAEAIKEDRKKIEGKWQIVELVIQGNKSKDEDAAKFTVVNDDKGAWTLWSDDRKVAMGTSTFDPTTKPKTIDFTPSEGDAKGKQFFGIYQLEKNARKLCFAPSGKVRPTEFSSTAENQHIFVTLKRIKSE</sequence>
<evidence type="ECO:0000256" key="1">
    <source>
        <dbReference type="SAM" id="SignalP"/>
    </source>
</evidence>
<organism evidence="2 3">
    <name type="scientific">Novipirellula caenicola</name>
    <dbReference type="NCBI Taxonomy" id="1536901"/>
    <lineage>
        <taxon>Bacteria</taxon>
        <taxon>Pseudomonadati</taxon>
        <taxon>Planctomycetota</taxon>
        <taxon>Planctomycetia</taxon>
        <taxon>Pirellulales</taxon>
        <taxon>Pirellulaceae</taxon>
        <taxon>Novipirellula</taxon>
    </lineage>
</organism>
<dbReference type="InterPro" id="IPR017504">
    <property type="entry name" value="CHP03067_Planctomycetes"/>
</dbReference>
<dbReference type="RefSeq" id="WP_345684416.1">
    <property type="nucleotide sequence ID" value="NZ_BAABRO010000005.1"/>
</dbReference>
<feature type="signal peptide" evidence="1">
    <location>
        <begin position="1"/>
        <end position="24"/>
    </location>
</feature>
<dbReference type="NCBIfam" id="TIGR03067">
    <property type="entry name" value="Planc_TIGR03067"/>
    <property type="match status" value="1"/>
</dbReference>
<accession>A0ABP9VQW4</accession>
<proteinExistence type="predicted"/>
<name>A0ABP9VQW4_9BACT</name>
<evidence type="ECO:0000313" key="2">
    <source>
        <dbReference type="EMBL" id="GAA5507568.1"/>
    </source>
</evidence>
<protein>
    <recommendedName>
        <fullName evidence="4">TIGR03067 domain-containing protein</fullName>
    </recommendedName>
</protein>
<keyword evidence="1" id="KW-0732">Signal</keyword>
<evidence type="ECO:0008006" key="4">
    <source>
        <dbReference type="Google" id="ProtNLM"/>
    </source>
</evidence>
<dbReference type="Proteomes" id="UP001416858">
    <property type="component" value="Unassembled WGS sequence"/>
</dbReference>
<feature type="chain" id="PRO_5046617400" description="TIGR03067 domain-containing protein" evidence="1">
    <location>
        <begin position="25"/>
        <end position="157"/>
    </location>
</feature>